<name>A0A6J4CZN1_9HELI</name>
<dbReference type="AlphaFoldDB" id="A0A6J4CZN1"/>
<gene>
    <name evidence="1" type="ORF">SNTW_06050</name>
</gene>
<dbReference type="Proteomes" id="UP000317935">
    <property type="component" value="Chromosome"/>
</dbReference>
<proteinExistence type="predicted"/>
<dbReference type="RefSeq" id="WP_006564819.1">
    <property type="nucleotide sequence ID" value="NZ_AP019774.1"/>
</dbReference>
<accession>A0A6J4CZN1</accession>
<dbReference type="EMBL" id="AP019774">
    <property type="protein sequence ID" value="BCD69960.1"/>
    <property type="molecule type" value="Genomic_DNA"/>
</dbReference>
<protein>
    <submittedName>
        <fullName evidence="1">Tumor necrosis factor alpha-inducing protein</fullName>
    </submittedName>
</protein>
<dbReference type="OrthoDB" id="5322359at2"/>
<evidence type="ECO:0000313" key="2">
    <source>
        <dbReference type="Proteomes" id="UP000317935"/>
    </source>
</evidence>
<dbReference type="PROSITE" id="PS51257">
    <property type="entry name" value="PROKAR_LIPOPROTEIN"/>
    <property type="match status" value="1"/>
</dbReference>
<evidence type="ECO:0000313" key="1">
    <source>
        <dbReference type="EMBL" id="BCD69960.1"/>
    </source>
</evidence>
<dbReference type="Pfam" id="PF16753">
    <property type="entry name" value="Tipalpha"/>
    <property type="match status" value="1"/>
</dbReference>
<reference evidence="1 2" key="1">
    <citation type="submission" date="2019-06" db="EMBL/GenBank/DDBJ databases">
        <title>Complete genome sequence of Helicobacter suis SNTW101c.</title>
        <authorList>
            <person name="Rimbara E."/>
            <person name="Suzuki M."/>
            <person name="Matsui H."/>
            <person name="Nakamura M."/>
            <person name="Mori S."/>
            <person name="Shibayama K."/>
        </authorList>
    </citation>
    <scope>NUCLEOTIDE SEQUENCE [LARGE SCALE GENOMIC DNA]</scope>
    <source>
        <strain evidence="1 2">SNTW101c</strain>
    </source>
</reference>
<organism evidence="1 2">
    <name type="scientific">Helicobacter suis</name>
    <dbReference type="NCBI Taxonomy" id="104628"/>
    <lineage>
        <taxon>Bacteria</taxon>
        <taxon>Pseudomonadati</taxon>
        <taxon>Campylobacterota</taxon>
        <taxon>Epsilonproteobacteria</taxon>
        <taxon>Campylobacterales</taxon>
        <taxon>Helicobacteraceae</taxon>
        <taxon>Helicobacter</taxon>
    </lineage>
</organism>
<dbReference type="Gene3D" id="3.10.129.140">
    <property type="entry name" value="Helicobacter TNF-alpha-Inducing protein"/>
    <property type="match status" value="1"/>
</dbReference>
<sequence length="192" mass="21853">MQPRRCYLHPEMIFLALLGVLGFSACGSNPHKKDVFLQNMPAWMVEDRSMFVTQGIDSSHVIDGQVERSEGIARERARFRVAEHIANKIKGIYTKDQNADQKSYDSEVFSEITQAIAASFDKWVQLGEYINPNNQEVFMLMRVDGYSPGVLQDRLEKIESLSTQTIKDIIQSVKTIFKEAIDYGDVKVPQSM</sequence>
<dbReference type="InterPro" id="IPR031923">
    <property type="entry name" value="Tipalpha"/>
</dbReference>